<proteinExistence type="predicted"/>
<keyword evidence="3" id="KW-1185">Reference proteome</keyword>
<name>A0ABP5ALS5_9MICC</name>
<evidence type="ECO:0000256" key="1">
    <source>
        <dbReference type="SAM" id="MobiDB-lite"/>
    </source>
</evidence>
<evidence type="ECO:0000313" key="2">
    <source>
        <dbReference type="EMBL" id="GAA1917396.1"/>
    </source>
</evidence>
<sequence length="60" mass="6110">MPGFVRLAGMSRLSAVAVAGTVTVAVAGSGTGRGGCRRHEYKASGADSGEDRSNARTWRG</sequence>
<reference evidence="3" key="1">
    <citation type="journal article" date="2019" name="Int. J. Syst. Evol. Microbiol.">
        <title>The Global Catalogue of Microorganisms (GCM) 10K type strain sequencing project: providing services to taxonomists for standard genome sequencing and annotation.</title>
        <authorList>
            <consortium name="The Broad Institute Genomics Platform"/>
            <consortium name="The Broad Institute Genome Sequencing Center for Infectious Disease"/>
            <person name="Wu L."/>
            <person name="Ma J."/>
        </authorList>
    </citation>
    <scope>NUCLEOTIDE SEQUENCE [LARGE SCALE GENOMIC DNA]</scope>
    <source>
        <strain evidence="3">JCM 13316</strain>
    </source>
</reference>
<accession>A0ABP5ALS5</accession>
<dbReference type="Proteomes" id="UP001500784">
    <property type="component" value="Unassembled WGS sequence"/>
</dbReference>
<organism evidence="2 3">
    <name type="scientific">Arthrobacter gandavensis</name>
    <dbReference type="NCBI Taxonomy" id="169960"/>
    <lineage>
        <taxon>Bacteria</taxon>
        <taxon>Bacillati</taxon>
        <taxon>Actinomycetota</taxon>
        <taxon>Actinomycetes</taxon>
        <taxon>Micrococcales</taxon>
        <taxon>Micrococcaceae</taxon>
        <taxon>Arthrobacter</taxon>
    </lineage>
</organism>
<comment type="caution">
    <text evidence="2">The sequence shown here is derived from an EMBL/GenBank/DDBJ whole genome shotgun (WGS) entry which is preliminary data.</text>
</comment>
<feature type="region of interest" description="Disordered" evidence="1">
    <location>
        <begin position="28"/>
        <end position="60"/>
    </location>
</feature>
<dbReference type="EMBL" id="BAAALV010000004">
    <property type="protein sequence ID" value="GAA1917396.1"/>
    <property type="molecule type" value="Genomic_DNA"/>
</dbReference>
<evidence type="ECO:0000313" key="3">
    <source>
        <dbReference type="Proteomes" id="UP001500784"/>
    </source>
</evidence>
<protein>
    <submittedName>
        <fullName evidence="2">Uncharacterized protein</fullName>
    </submittedName>
</protein>
<gene>
    <name evidence="2" type="ORF">GCM10009688_23120</name>
</gene>